<dbReference type="PANTHER" id="PTHR46401:SF2">
    <property type="entry name" value="GLYCOSYLTRANSFERASE WBBK-RELATED"/>
    <property type="match status" value="1"/>
</dbReference>
<dbReference type="SUPFAM" id="SSF53756">
    <property type="entry name" value="UDP-Glycosyltransferase/glycogen phosphorylase"/>
    <property type="match status" value="1"/>
</dbReference>
<protein>
    <recommendedName>
        <fullName evidence="2">Glycosyltransferase subfamily 4-like N-terminal domain-containing protein</fullName>
    </recommendedName>
</protein>
<evidence type="ECO:0000313" key="3">
    <source>
        <dbReference type="EMBL" id="UYP48009.1"/>
    </source>
</evidence>
<dbReference type="Gene3D" id="3.40.50.2000">
    <property type="entry name" value="Glycogen Phosphorylase B"/>
    <property type="match status" value="2"/>
</dbReference>
<dbReference type="InterPro" id="IPR028098">
    <property type="entry name" value="Glyco_trans_4-like_N"/>
</dbReference>
<organism evidence="3 4">
    <name type="scientific">Candidatus Lokiarchaeum ossiferum</name>
    <dbReference type="NCBI Taxonomy" id="2951803"/>
    <lineage>
        <taxon>Archaea</taxon>
        <taxon>Promethearchaeati</taxon>
        <taxon>Promethearchaeota</taxon>
        <taxon>Promethearchaeia</taxon>
        <taxon>Promethearchaeales</taxon>
        <taxon>Promethearchaeaceae</taxon>
        <taxon>Candidatus Lokiarchaeum</taxon>
    </lineage>
</organism>
<feature type="domain" description="Glycosyltransferase subfamily 4-like N-terminal" evidence="2">
    <location>
        <begin position="46"/>
        <end position="186"/>
    </location>
</feature>
<name>A0ABY6HWV1_9ARCH</name>
<dbReference type="CDD" id="cd03801">
    <property type="entry name" value="GT4_PimA-like"/>
    <property type="match status" value="1"/>
</dbReference>
<sequence length="381" mass="44222">MKKIKIIFYLKGYGNAIPGAESAGYHILQSIIDRNDLKIIIVSDQKAKCQRNEILFKHKNLPINLPILNFIINNFFAKRMIKNVTEIFSPDIIHIQGFSGNYPTLKTQIKKILTLHDDPSMEIYDRNRNDPLKFFEYFWFKFIKWSISKAIRNFDFFHVGSSKMIRALQYQGVTSERIYQIPNGRDNLINKKEELESETKKSIKIADNSIIKMIMVGTIEYRKGTLSVAQSLEYLPPNFHLLLVGKSQPIIGIPYLKKVLKINRKKIHYLGYLQKQQYLSVLEMADIYISASNYEACQLVPLDALFLRKKVVTTTAGAIPDFLSKDYPYFLKSNDPSEISKIILKARLSNQYESSFIKSYPKTWKVIGEEISKIYDFILKS</sequence>
<evidence type="ECO:0000313" key="4">
    <source>
        <dbReference type="Proteomes" id="UP001208689"/>
    </source>
</evidence>
<keyword evidence="4" id="KW-1185">Reference proteome</keyword>
<accession>A0ABY6HWV1</accession>
<keyword evidence="1" id="KW-0808">Transferase</keyword>
<dbReference type="Pfam" id="PF13692">
    <property type="entry name" value="Glyco_trans_1_4"/>
    <property type="match status" value="1"/>
</dbReference>
<gene>
    <name evidence="3" type="ORF">NEF87_004294</name>
</gene>
<dbReference type="Pfam" id="PF13439">
    <property type="entry name" value="Glyco_transf_4"/>
    <property type="match status" value="1"/>
</dbReference>
<dbReference type="Proteomes" id="UP001208689">
    <property type="component" value="Chromosome"/>
</dbReference>
<dbReference type="EMBL" id="CP104013">
    <property type="protein sequence ID" value="UYP48009.1"/>
    <property type="molecule type" value="Genomic_DNA"/>
</dbReference>
<evidence type="ECO:0000259" key="2">
    <source>
        <dbReference type="Pfam" id="PF13439"/>
    </source>
</evidence>
<proteinExistence type="predicted"/>
<reference evidence="3" key="1">
    <citation type="submission" date="2022-09" db="EMBL/GenBank/DDBJ databases">
        <title>Actin cytoskeleton and complex cell architecture in an #Asgard archaeon.</title>
        <authorList>
            <person name="Ponce Toledo R.I."/>
            <person name="Schleper C."/>
            <person name="Rodrigues Oliveira T."/>
            <person name="Wollweber F."/>
            <person name="Xu J."/>
            <person name="Rittmann S."/>
            <person name="Klingl A."/>
            <person name="Pilhofer M."/>
        </authorList>
    </citation>
    <scope>NUCLEOTIDE SEQUENCE</scope>
    <source>
        <strain evidence="3">B-35</strain>
    </source>
</reference>
<evidence type="ECO:0000256" key="1">
    <source>
        <dbReference type="ARBA" id="ARBA00022679"/>
    </source>
</evidence>
<dbReference type="PANTHER" id="PTHR46401">
    <property type="entry name" value="GLYCOSYLTRANSFERASE WBBK-RELATED"/>
    <property type="match status" value="1"/>
</dbReference>